<accession>A0A2U2MV99</accession>
<organism evidence="1 2">
    <name type="scientific">Bifidobacterium catulorum</name>
    <dbReference type="NCBI Taxonomy" id="1630173"/>
    <lineage>
        <taxon>Bacteria</taxon>
        <taxon>Bacillati</taxon>
        <taxon>Actinomycetota</taxon>
        <taxon>Actinomycetes</taxon>
        <taxon>Bifidobacteriales</taxon>
        <taxon>Bifidobacteriaceae</taxon>
        <taxon>Bifidobacterium</taxon>
    </lineage>
</organism>
<sequence>MRAQYAMVKDDAIISAPSPFIATDDWFILGVLNSSAADWYVHQLGVTRSGGYMEYKPMFVEQIPLPKDVNDSIRERIRRLAESAQNKRMQGLSSEDSEHEIDDLVANCYDLSPEEIRRL</sequence>
<dbReference type="AlphaFoldDB" id="A0A2U2MV99"/>
<comment type="caution">
    <text evidence="1">The sequence shown here is derived from an EMBL/GenBank/DDBJ whole genome shotgun (WGS) entry which is preliminary data.</text>
</comment>
<gene>
    <name evidence="1" type="ORF">DF200_00695</name>
</gene>
<proteinExistence type="predicted"/>
<name>A0A2U2MV99_9BIFI</name>
<reference evidence="1 2" key="1">
    <citation type="journal article" date="2018" name="Int. J. Syst. Evol. Microbiol.">
        <title>Bifidobacterium catulorum sp. nov., a novel taxon from the faeces of the baby common marmoset (Callithrix jacchus).</title>
        <authorList>
            <person name="Modesto M."/>
            <person name="Michelini S."/>
            <person name="Oki K."/>
            <person name="Biavati B."/>
            <person name="Watanabe K."/>
            <person name="Mattarelli P."/>
        </authorList>
    </citation>
    <scope>NUCLEOTIDE SEQUENCE [LARGE SCALE GENOMIC DNA]</scope>
    <source>
        <strain evidence="1 2">MRM 8.19</strain>
    </source>
</reference>
<keyword evidence="2" id="KW-1185">Reference proteome</keyword>
<dbReference type="OrthoDB" id="32195at2"/>
<protein>
    <submittedName>
        <fullName evidence="1">Uncharacterized protein</fullName>
    </submittedName>
</protein>
<evidence type="ECO:0000313" key="1">
    <source>
        <dbReference type="EMBL" id="PWG60780.1"/>
    </source>
</evidence>
<evidence type="ECO:0000313" key="2">
    <source>
        <dbReference type="Proteomes" id="UP000245753"/>
    </source>
</evidence>
<dbReference type="EMBL" id="QFFN01000001">
    <property type="protein sequence ID" value="PWG60780.1"/>
    <property type="molecule type" value="Genomic_DNA"/>
</dbReference>
<dbReference type="Proteomes" id="UP000245753">
    <property type="component" value="Unassembled WGS sequence"/>
</dbReference>